<comment type="caution">
    <text evidence="1">The sequence shown here is derived from an EMBL/GenBank/DDBJ whole genome shotgun (WGS) entry which is preliminary data.</text>
</comment>
<evidence type="ECO:0000313" key="2">
    <source>
        <dbReference type="Proteomes" id="UP000322659"/>
    </source>
</evidence>
<protein>
    <recommendedName>
        <fullName evidence="3">HK97 gp10 family phage protein</fullName>
    </recommendedName>
</protein>
<name>A0ABY3K7F0_9SPIR</name>
<dbReference type="InterPro" id="IPR021080">
    <property type="entry name" value="Minor_capsid_protein"/>
</dbReference>
<dbReference type="Proteomes" id="UP000322659">
    <property type="component" value="Unassembled WGS sequence"/>
</dbReference>
<keyword evidence="2" id="KW-1185">Reference proteome</keyword>
<sequence>MIKVSVINNITEEALLKQLNAKIKNASAVLVNEIARVSAPFVPYLSGSLYDTMKFEKRGDKFVGISYNMPYARRIWYGDPNWNYTKETHPQACPRWIIRAFEVHKNDIMKSVVEAFNEV</sequence>
<accession>A0ABY3K7F0</accession>
<proteinExistence type="predicted"/>
<evidence type="ECO:0008006" key="3">
    <source>
        <dbReference type="Google" id="ProtNLM"/>
    </source>
</evidence>
<dbReference type="Pfam" id="PF11114">
    <property type="entry name" value="Minor_capsid_2"/>
    <property type="match status" value="1"/>
</dbReference>
<reference evidence="1 2" key="1">
    <citation type="journal article" date="1992" name="Lakartidningen">
        <title>[Penicillin V and not amoxicillin is the first choice preparation in acute otitis].</title>
        <authorList>
            <person name="Kamme C."/>
            <person name="Lundgren K."/>
            <person name="Prellner K."/>
        </authorList>
    </citation>
    <scope>NUCLEOTIDE SEQUENCE [LARGE SCALE GENOMIC DNA]</scope>
    <source>
        <strain evidence="1 2">PC5099IV</strain>
    </source>
</reference>
<evidence type="ECO:0000313" key="1">
    <source>
        <dbReference type="EMBL" id="TXJ31150.1"/>
    </source>
</evidence>
<dbReference type="RefSeq" id="WP_147748665.1">
    <property type="nucleotide sequence ID" value="NZ_SAXZ01000014.1"/>
</dbReference>
<dbReference type="EMBL" id="SAXZ01000014">
    <property type="protein sequence ID" value="TXJ31150.1"/>
    <property type="molecule type" value="Genomic_DNA"/>
</dbReference>
<gene>
    <name evidence="1" type="ORF">EPJ71_10475</name>
</gene>
<organism evidence="1 2">
    <name type="scientific">Brachyspira aalborgi</name>
    <dbReference type="NCBI Taxonomy" id="29522"/>
    <lineage>
        <taxon>Bacteria</taxon>
        <taxon>Pseudomonadati</taxon>
        <taxon>Spirochaetota</taxon>
        <taxon>Spirochaetia</taxon>
        <taxon>Brachyspirales</taxon>
        <taxon>Brachyspiraceae</taxon>
        <taxon>Brachyspira</taxon>
    </lineage>
</organism>